<proteinExistence type="predicted"/>
<feature type="region of interest" description="Disordered" evidence="1">
    <location>
        <begin position="248"/>
        <end position="304"/>
    </location>
</feature>
<dbReference type="AlphaFoldDB" id="A0AAD7TWW7"/>
<evidence type="ECO:0000313" key="3">
    <source>
        <dbReference type="EMBL" id="KAJ8482851.1"/>
    </source>
</evidence>
<feature type="compositionally biased region" description="Low complexity" evidence="1">
    <location>
        <begin position="248"/>
        <end position="258"/>
    </location>
</feature>
<evidence type="ECO:0000256" key="2">
    <source>
        <dbReference type="SAM" id="SignalP"/>
    </source>
</evidence>
<keyword evidence="4" id="KW-1185">Reference proteome</keyword>
<comment type="caution">
    <text evidence="3">The sequence shown here is derived from an EMBL/GenBank/DDBJ whole genome shotgun (WGS) entry which is preliminary data.</text>
</comment>
<feature type="compositionally biased region" description="Low complexity" evidence="1">
    <location>
        <begin position="140"/>
        <end position="170"/>
    </location>
</feature>
<gene>
    <name evidence="3" type="ORF">ONZ51_g5071</name>
</gene>
<sequence length="304" mass="30385">MISTLYTLLMATAALGAPMASLNADTFLQNGRDAQILNTEFANLTASDSCTSGDLACLGTSIAQCVNGTWQTEDCPKSLFCFALPSVREEGTVLSCTSNATALAVINASGATGGLFANSTNDSVDFPTDCDDDEEDDGSDTQSSAASTQTSTTQTASASAPFSTATDTSSQISTSGANGTADATITVTVTAPASASTEFSETTILDPAQASSFLSSIATDTNFSIVTTILPTGTSASVTATATAISSSDSAQSSPFSSKPVGIASNPASSNTVAPTTITLVPRPSSASQSAIAEATAAADSSYY</sequence>
<evidence type="ECO:0008006" key="5">
    <source>
        <dbReference type="Google" id="ProtNLM"/>
    </source>
</evidence>
<feature type="compositionally biased region" description="Low complexity" evidence="1">
    <location>
        <begin position="285"/>
        <end position="304"/>
    </location>
</feature>
<feature type="chain" id="PRO_5042042555" description="Carbohydrate-binding module family 19 domain-containing protein" evidence="2">
    <location>
        <begin position="17"/>
        <end position="304"/>
    </location>
</feature>
<keyword evidence="2" id="KW-0732">Signal</keyword>
<feature type="signal peptide" evidence="2">
    <location>
        <begin position="1"/>
        <end position="16"/>
    </location>
</feature>
<organism evidence="3 4">
    <name type="scientific">Trametes cubensis</name>
    <dbReference type="NCBI Taxonomy" id="1111947"/>
    <lineage>
        <taxon>Eukaryota</taxon>
        <taxon>Fungi</taxon>
        <taxon>Dikarya</taxon>
        <taxon>Basidiomycota</taxon>
        <taxon>Agaricomycotina</taxon>
        <taxon>Agaricomycetes</taxon>
        <taxon>Polyporales</taxon>
        <taxon>Polyporaceae</taxon>
        <taxon>Trametes</taxon>
    </lineage>
</organism>
<dbReference type="Proteomes" id="UP001215151">
    <property type="component" value="Unassembled WGS sequence"/>
</dbReference>
<feature type="region of interest" description="Disordered" evidence="1">
    <location>
        <begin position="125"/>
        <end position="179"/>
    </location>
</feature>
<evidence type="ECO:0000256" key="1">
    <source>
        <dbReference type="SAM" id="MobiDB-lite"/>
    </source>
</evidence>
<feature type="compositionally biased region" description="Acidic residues" evidence="1">
    <location>
        <begin position="128"/>
        <end position="139"/>
    </location>
</feature>
<evidence type="ECO:0000313" key="4">
    <source>
        <dbReference type="Proteomes" id="UP001215151"/>
    </source>
</evidence>
<reference evidence="3" key="1">
    <citation type="submission" date="2022-11" db="EMBL/GenBank/DDBJ databases">
        <title>Genome Sequence of Cubamyces cubensis.</title>
        <authorList>
            <person name="Buettner E."/>
        </authorList>
    </citation>
    <scope>NUCLEOTIDE SEQUENCE</scope>
    <source>
        <strain evidence="3">MPL-01</strain>
    </source>
</reference>
<accession>A0AAD7TWW7</accession>
<protein>
    <recommendedName>
        <fullName evidence="5">Carbohydrate-binding module family 19 domain-containing protein</fullName>
    </recommendedName>
</protein>
<name>A0AAD7TWW7_9APHY</name>
<feature type="compositionally biased region" description="Polar residues" evidence="1">
    <location>
        <begin position="266"/>
        <end position="279"/>
    </location>
</feature>
<dbReference type="EMBL" id="JAPEVG010000105">
    <property type="protein sequence ID" value="KAJ8482851.1"/>
    <property type="molecule type" value="Genomic_DNA"/>
</dbReference>